<dbReference type="GO" id="GO:0008270">
    <property type="term" value="F:zinc ion binding"/>
    <property type="evidence" value="ECO:0007669"/>
    <property type="project" value="InterPro"/>
</dbReference>
<dbReference type="PANTHER" id="PTHR18952:SF265">
    <property type="entry name" value="CARBONIC ANHYDRASE"/>
    <property type="match status" value="1"/>
</dbReference>
<organism evidence="8">
    <name type="scientific">Cyprideis torosa</name>
    <dbReference type="NCBI Taxonomy" id="163714"/>
    <lineage>
        <taxon>Eukaryota</taxon>
        <taxon>Metazoa</taxon>
        <taxon>Ecdysozoa</taxon>
        <taxon>Arthropoda</taxon>
        <taxon>Crustacea</taxon>
        <taxon>Oligostraca</taxon>
        <taxon>Ostracoda</taxon>
        <taxon>Podocopa</taxon>
        <taxon>Podocopida</taxon>
        <taxon>Cytherocopina</taxon>
        <taxon>Cytheroidea</taxon>
        <taxon>Cytherideidae</taxon>
        <taxon>Cyprideis</taxon>
    </lineage>
</organism>
<evidence type="ECO:0000259" key="7">
    <source>
        <dbReference type="PROSITE" id="PS51144"/>
    </source>
</evidence>
<dbReference type="AlphaFoldDB" id="A0A7R8ZVW6"/>
<dbReference type="GO" id="GO:0004089">
    <property type="term" value="F:carbonate dehydratase activity"/>
    <property type="evidence" value="ECO:0007669"/>
    <property type="project" value="UniProtKB-EC"/>
</dbReference>
<dbReference type="Gene3D" id="3.10.200.10">
    <property type="entry name" value="Alpha carbonic anhydrase"/>
    <property type="match status" value="1"/>
</dbReference>
<dbReference type="OrthoDB" id="429145at2759"/>
<dbReference type="Pfam" id="PF00194">
    <property type="entry name" value="Carb_anhydrase"/>
    <property type="match status" value="1"/>
</dbReference>
<dbReference type="EC" id="4.2.1.1" evidence="2"/>
<protein>
    <recommendedName>
        <fullName evidence="2">carbonic anhydrase</fullName>
        <ecNumber evidence="2">4.2.1.1</ecNumber>
    </recommendedName>
</protein>
<proteinExistence type="inferred from homology"/>
<dbReference type="InterPro" id="IPR023561">
    <property type="entry name" value="Carbonic_anhydrase_a-class"/>
</dbReference>
<dbReference type="PANTHER" id="PTHR18952">
    <property type="entry name" value="CARBONIC ANHYDRASE"/>
    <property type="match status" value="1"/>
</dbReference>
<evidence type="ECO:0000256" key="2">
    <source>
        <dbReference type="ARBA" id="ARBA00012925"/>
    </source>
</evidence>
<keyword evidence="3" id="KW-0479">Metal-binding</keyword>
<dbReference type="InterPro" id="IPR036398">
    <property type="entry name" value="CA_dom_sf"/>
</dbReference>
<evidence type="ECO:0000256" key="1">
    <source>
        <dbReference type="ARBA" id="ARBA00010718"/>
    </source>
</evidence>
<reference evidence="8" key="1">
    <citation type="submission" date="2020-11" db="EMBL/GenBank/DDBJ databases">
        <authorList>
            <person name="Tran Van P."/>
        </authorList>
    </citation>
    <scope>NUCLEOTIDE SEQUENCE</scope>
</reference>
<dbReference type="PROSITE" id="PS51144">
    <property type="entry name" value="ALPHA_CA_2"/>
    <property type="match status" value="1"/>
</dbReference>
<accession>A0A7R8ZVW6</accession>
<dbReference type="GO" id="GO:0005886">
    <property type="term" value="C:plasma membrane"/>
    <property type="evidence" value="ECO:0007669"/>
    <property type="project" value="TreeGrafter"/>
</dbReference>
<feature type="domain" description="Alpha-carbonic anhydrase" evidence="7">
    <location>
        <begin position="28"/>
        <end position="303"/>
    </location>
</feature>
<keyword evidence="5" id="KW-0456">Lyase</keyword>
<evidence type="ECO:0000256" key="4">
    <source>
        <dbReference type="ARBA" id="ARBA00022833"/>
    </source>
</evidence>
<dbReference type="SMART" id="SM01057">
    <property type="entry name" value="Carb_anhydrase"/>
    <property type="match status" value="1"/>
</dbReference>
<evidence type="ECO:0000256" key="6">
    <source>
        <dbReference type="ARBA" id="ARBA00048348"/>
    </source>
</evidence>
<keyword evidence="4" id="KW-0862">Zinc</keyword>
<comment type="similarity">
    <text evidence="1">Belongs to the alpha-carbonic anhydrase family.</text>
</comment>
<evidence type="ECO:0000256" key="3">
    <source>
        <dbReference type="ARBA" id="ARBA00022723"/>
    </source>
</evidence>
<evidence type="ECO:0000256" key="5">
    <source>
        <dbReference type="ARBA" id="ARBA00023239"/>
    </source>
</evidence>
<evidence type="ECO:0000313" key="8">
    <source>
        <dbReference type="EMBL" id="CAD7233950.1"/>
    </source>
</evidence>
<sequence length="380" mass="42857">MKAATMNVAQLFPVMQFLLLEQCLVYGTSFSYKYHGMNWPYDFPTFCSSRHQSPLDFPDPMDIPHSTFESWKFEGYNKTLEGWNITNDGHSAKVSMTDVAAFISGAGLTSRYRLEQFHFHWGSDSSQGSEHRILGKQLGLLLIFPLELQLVHYRVSYASFATAATSGHSDALAIFGVLFEIQPEDNPKIGPIIEAVSKITYEGDTGLVPEYRLEDLMPKNLSNYRYMGSLTTPRCWEEAIWSVFSETVGISEKQVSNEEYLFHWVAICDDIIGQSQHLLFCGRWKPSESYCKGKKGKEVEASATTIAILNHSAVRRMLLYVEDGKICENMEAETKNESMLTTGVSMMDHTEHEGKAMFNITVSSSTESDDHMIMNMEGTG</sequence>
<name>A0A7R8ZVW6_9CRUS</name>
<gene>
    <name evidence="8" type="ORF">CTOB1V02_LOCUS11768</name>
</gene>
<comment type="catalytic activity">
    <reaction evidence="6">
        <text>hydrogencarbonate + H(+) = CO2 + H2O</text>
        <dbReference type="Rhea" id="RHEA:10748"/>
        <dbReference type="ChEBI" id="CHEBI:15377"/>
        <dbReference type="ChEBI" id="CHEBI:15378"/>
        <dbReference type="ChEBI" id="CHEBI:16526"/>
        <dbReference type="ChEBI" id="CHEBI:17544"/>
        <dbReference type="EC" id="4.2.1.1"/>
    </reaction>
</comment>
<dbReference type="InterPro" id="IPR001148">
    <property type="entry name" value="CA_dom"/>
</dbReference>
<dbReference type="SUPFAM" id="SSF51069">
    <property type="entry name" value="Carbonic anhydrase"/>
    <property type="match status" value="1"/>
</dbReference>
<dbReference type="EMBL" id="OB667350">
    <property type="protein sequence ID" value="CAD7233950.1"/>
    <property type="molecule type" value="Genomic_DNA"/>
</dbReference>